<evidence type="ECO:0000313" key="1">
    <source>
        <dbReference type="EMBL" id="MFC5971845.1"/>
    </source>
</evidence>
<gene>
    <name evidence="1" type="ORF">ACFPYI_10925</name>
</gene>
<organism evidence="1 2">
    <name type="scientific">Halomarina salina</name>
    <dbReference type="NCBI Taxonomy" id="1872699"/>
    <lineage>
        <taxon>Archaea</taxon>
        <taxon>Methanobacteriati</taxon>
        <taxon>Methanobacteriota</taxon>
        <taxon>Stenosarchaea group</taxon>
        <taxon>Halobacteria</taxon>
        <taxon>Halobacteriales</taxon>
        <taxon>Natronomonadaceae</taxon>
        <taxon>Halomarina</taxon>
    </lineage>
</organism>
<dbReference type="RefSeq" id="WP_247414725.1">
    <property type="nucleotide sequence ID" value="NZ_JALLGW010000001.1"/>
</dbReference>
<name>A0ABD5RNS7_9EURY</name>
<dbReference type="Pfam" id="PF12900">
    <property type="entry name" value="Pyridox_ox_2"/>
    <property type="match status" value="1"/>
</dbReference>
<dbReference type="EMBL" id="JBHSQH010000001">
    <property type="protein sequence ID" value="MFC5971845.1"/>
    <property type="molecule type" value="Genomic_DNA"/>
</dbReference>
<dbReference type="Proteomes" id="UP001596099">
    <property type="component" value="Unassembled WGS sequence"/>
</dbReference>
<dbReference type="SUPFAM" id="SSF50475">
    <property type="entry name" value="FMN-binding split barrel"/>
    <property type="match status" value="1"/>
</dbReference>
<evidence type="ECO:0000313" key="2">
    <source>
        <dbReference type="Proteomes" id="UP001596099"/>
    </source>
</evidence>
<sequence>MEHNRAVEMGEEAVVDFLGAGGTGVASFARGDGDPPHSIPVSYGFDAETGHLFFRLAFGPDSEKRGVVAAGAPVSFVTYGNEGGQWYSVVATGRLESVEDVDVADGVLESLRRVDIPMVDAFESEPRTLSFEFFRLDPETLTGRTEAQSDD</sequence>
<keyword evidence="2" id="KW-1185">Reference proteome</keyword>
<dbReference type="AlphaFoldDB" id="A0ABD5RNS7"/>
<dbReference type="InterPro" id="IPR024747">
    <property type="entry name" value="Pyridox_Oxase-rel"/>
</dbReference>
<comment type="caution">
    <text evidence="1">The sequence shown here is derived from an EMBL/GenBank/DDBJ whole genome shotgun (WGS) entry which is preliminary data.</text>
</comment>
<dbReference type="Gene3D" id="2.30.110.10">
    <property type="entry name" value="Electron Transport, Fmn-binding Protein, Chain A"/>
    <property type="match status" value="1"/>
</dbReference>
<proteinExistence type="predicted"/>
<accession>A0ABD5RNS7</accession>
<reference evidence="1 2" key="1">
    <citation type="journal article" date="2019" name="Int. J. Syst. Evol. Microbiol.">
        <title>The Global Catalogue of Microorganisms (GCM) 10K type strain sequencing project: providing services to taxonomists for standard genome sequencing and annotation.</title>
        <authorList>
            <consortium name="The Broad Institute Genomics Platform"/>
            <consortium name="The Broad Institute Genome Sequencing Center for Infectious Disease"/>
            <person name="Wu L."/>
            <person name="Ma J."/>
        </authorList>
    </citation>
    <scope>NUCLEOTIDE SEQUENCE [LARGE SCALE GENOMIC DNA]</scope>
    <source>
        <strain evidence="1 2">CGMCC 1.12543</strain>
    </source>
</reference>
<dbReference type="InterPro" id="IPR012349">
    <property type="entry name" value="Split_barrel_FMN-bd"/>
</dbReference>
<protein>
    <submittedName>
        <fullName evidence="1">Pyridoxamine 5'-phosphate oxidase family protein</fullName>
    </submittedName>
</protein>